<proteinExistence type="predicted"/>
<feature type="domain" description="HTH cro/C1-type" evidence="1">
    <location>
        <begin position="107"/>
        <end position="162"/>
    </location>
</feature>
<dbReference type="EMBL" id="AYZM01000061">
    <property type="protein sequence ID" value="KRN25781.1"/>
    <property type="molecule type" value="Genomic_DNA"/>
</dbReference>
<evidence type="ECO:0000259" key="1">
    <source>
        <dbReference type="PROSITE" id="PS50943"/>
    </source>
</evidence>
<dbReference type="PROSITE" id="PS50943">
    <property type="entry name" value="HTH_CROC1"/>
    <property type="match status" value="1"/>
</dbReference>
<dbReference type="AlphaFoldDB" id="A0A0R2FI06"/>
<dbReference type="SUPFAM" id="SSF47413">
    <property type="entry name" value="lambda repressor-like DNA-binding domains"/>
    <property type="match status" value="1"/>
</dbReference>
<name>A0A0R2FI06_9LACO</name>
<evidence type="ECO:0000313" key="3">
    <source>
        <dbReference type="Proteomes" id="UP000051442"/>
    </source>
</evidence>
<accession>A0A0R2FI06</accession>
<organism evidence="2 3">
    <name type="scientific">Secundilactobacillus similis DSM 23365 = JCM 2765</name>
    <dbReference type="NCBI Taxonomy" id="1423804"/>
    <lineage>
        <taxon>Bacteria</taxon>
        <taxon>Bacillati</taxon>
        <taxon>Bacillota</taxon>
        <taxon>Bacilli</taxon>
        <taxon>Lactobacillales</taxon>
        <taxon>Lactobacillaceae</taxon>
        <taxon>Secundilactobacillus</taxon>
    </lineage>
</organism>
<reference evidence="2 3" key="1">
    <citation type="journal article" date="2015" name="Genome Announc.">
        <title>Expanding the biotechnology potential of lactobacilli through comparative genomics of 213 strains and associated genera.</title>
        <authorList>
            <person name="Sun Z."/>
            <person name="Harris H.M."/>
            <person name="McCann A."/>
            <person name="Guo C."/>
            <person name="Argimon S."/>
            <person name="Zhang W."/>
            <person name="Yang X."/>
            <person name="Jeffery I.B."/>
            <person name="Cooney J.C."/>
            <person name="Kagawa T.F."/>
            <person name="Liu W."/>
            <person name="Song Y."/>
            <person name="Salvetti E."/>
            <person name="Wrobel A."/>
            <person name="Rasinkangas P."/>
            <person name="Parkhill J."/>
            <person name="Rea M.C."/>
            <person name="O'Sullivan O."/>
            <person name="Ritari J."/>
            <person name="Douillard F.P."/>
            <person name="Paul Ross R."/>
            <person name="Yang R."/>
            <person name="Briner A.E."/>
            <person name="Felis G.E."/>
            <person name="de Vos W.M."/>
            <person name="Barrangou R."/>
            <person name="Klaenhammer T.R."/>
            <person name="Caufield P.W."/>
            <person name="Cui Y."/>
            <person name="Zhang H."/>
            <person name="O'Toole P.W."/>
        </authorList>
    </citation>
    <scope>NUCLEOTIDE SEQUENCE [LARGE SCALE GENOMIC DNA]</scope>
    <source>
        <strain evidence="2 3">DSM 23365</strain>
    </source>
</reference>
<dbReference type="Pfam" id="PF01381">
    <property type="entry name" value="HTH_3"/>
    <property type="match status" value="1"/>
</dbReference>
<dbReference type="InterPro" id="IPR010982">
    <property type="entry name" value="Lambda_DNA-bd_dom_sf"/>
</dbReference>
<protein>
    <recommendedName>
        <fullName evidence="1">HTH cro/C1-type domain-containing protein</fullName>
    </recommendedName>
</protein>
<dbReference type="STRING" id="1423804.FD14_GL000189"/>
<dbReference type="Gene3D" id="1.10.260.40">
    <property type="entry name" value="lambda repressor-like DNA-binding domains"/>
    <property type="match status" value="1"/>
</dbReference>
<comment type="caution">
    <text evidence="2">The sequence shown here is derived from an EMBL/GenBank/DDBJ whole genome shotgun (WGS) entry which is preliminary data.</text>
</comment>
<dbReference type="SMART" id="SM00530">
    <property type="entry name" value="HTH_XRE"/>
    <property type="match status" value="1"/>
</dbReference>
<dbReference type="PATRIC" id="fig|1423804.4.peg.204"/>
<gene>
    <name evidence="2" type="ORF">FD14_GL000189</name>
</gene>
<sequence length="164" mass="18681">MINYLKEAHTMANPPISEQQALEQLNRYTHIIETAPRDSTEFFDATKAYNQLLHPTINIRDLVFLGKNLDHSMTNTELAKLIIAARNDQDLSDVLDINEDARVAYKFKHLRQAKHMTQQEVAAKSKNYTQSQIAQAELGQLSLSPSRWQALFETLGMTAHFVIA</sequence>
<keyword evidence="3" id="KW-1185">Reference proteome</keyword>
<dbReference type="Proteomes" id="UP000051442">
    <property type="component" value="Unassembled WGS sequence"/>
</dbReference>
<evidence type="ECO:0000313" key="2">
    <source>
        <dbReference type="EMBL" id="KRN25781.1"/>
    </source>
</evidence>
<dbReference type="CDD" id="cd00093">
    <property type="entry name" value="HTH_XRE"/>
    <property type="match status" value="1"/>
</dbReference>
<dbReference type="GO" id="GO:0003677">
    <property type="term" value="F:DNA binding"/>
    <property type="evidence" value="ECO:0007669"/>
    <property type="project" value="InterPro"/>
</dbReference>
<dbReference type="InterPro" id="IPR001387">
    <property type="entry name" value="Cro/C1-type_HTH"/>
</dbReference>